<dbReference type="InterPro" id="IPR013324">
    <property type="entry name" value="RNA_pol_sigma_r3/r4-like"/>
</dbReference>
<feature type="domain" description="RNA polymerase sigma factor 70 region 4 type 2" evidence="8">
    <location>
        <begin position="122"/>
        <end position="172"/>
    </location>
</feature>
<feature type="domain" description="RNA polymerase sigma-70 region 2" evidence="7">
    <location>
        <begin position="30"/>
        <end position="88"/>
    </location>
</feature>
<name>A0ABP6NRK4_9ACTN</name>
<dbReference type="NCBIfam" id="TIGR02937">
    <property type="entry name" value="sigma70-ECF"/>
    <property type="match status" value="1"/>
</dbReference>
<dbReference type="Gene3D" id="1.10.10.10">
    <property type="entry name" value="Winged helix-like DNA-binding domain superfamily/Winged helix DNA-binding domain"/>
    <property type="match status" value="1"/>
</dbReference>
<evidence type="ECO:0008006" key="11">
    <source>
        <dbReference type="Google" id="ProtNLM"/>
    </source>
</evidence>
<protein>
    <recommendedName>
        <fullName evidence="11">Sigma-70 family RNA polymerase sigma factor</fullName>
    </recommendedName>
</protein>
<accession>A0ABP6NRK4</accession>
<feature type="compositionally biased region" description="Pro residues" evidence="6">
    <location>
        <begin position="385"/>
        <end position="400"/>
    </location>
</feature>
<feature type="region of interest" description="Disordered" evidence="6">
    <location>
        <begin position="279"/>
        <end position="308"/>
    </location>
</feature>
<feature type="compositionally biased region" description="Low complexity" evidence="6">
    <location>
        <begin position="401"/>
        <end position="428"/>
    </location>
</feature>
<dbReference type="Gene3D" id="1.10.1740.10">
    <property type="match status" value="1"/>
</dbReference>
<comment type="similarity">
    <text evidence="1">Belongs to the sigma-70 factor family. ECF subfamily.</text>
</comment>
<dbReference type="Pfam" id="PF04542">
    <property type="entry name" value="Sigma70_r2"/>
    <property type="match status" value="1"/>
</dbReference>
<dbReference type="PANTHER" id="PTHR43133:SF8">
    <property type="entry name" value="RNA POLYMERASE SIGMA FACTOR HI_1459-RELATED"/>
    <property type="match status" value="1"/>
</dbReference>
<dbReference type="InterPro" id="IPR013249">
    <property type="entry name" value="RNA_pol_sigma70_r4_t2"/>
</dbReference>
<dbReference type="InterPro" id="IPR013325">
    <property type="entry name" value="RNA_pol_sigma_r2"/>
</dbReference>
<dbReference type="PANTHER" id="PTHR43133">
    <property type="entry name" value="RNA POLYMERASE ECF-TYPE SIGMA FACTO"/>
    <property type="match status" value="1"/>
</dbReference>
<proteinExistence type="inferred from homology"/>
<dbReference type="Proteomes" id="UP001500320">
    <property type="component" value="Unassembled WGS sequence"/>
</dbReference>
<dbReference type="EMBL" id="BAAAUT010000053">
    <property type="protein sequence ID" value="GAA3156648.1"/>
    <property type="molecule type" value="Genomic_DNA"/>
</dbReference>
<comment type="caution">
    <text evidence="9">The sequence shown here is derived from an EMBL/GenBank/DDBJ whole genome shotgun (WGS) entry which is preliminary data.</text>
</comment>
<evidence type="ECO:0000259" key="8">
    <source>
        <dbReference type="Pfam" id="PF08281"/>
    </source>
</evidence>
<evidence type="ECO:0000313" key="10">
    <source>
        <dbReference type="Proteomes" id="UP001500320"/>
    </source>
</evidence>
<feature type="compositionally biased region" description="Acidic residues" evidence="6">
    <location>
        <begin position="369"/>
        <end position="381"/>
    </location>
</feature>
<dbReference type="InterPro" id="IPR014284">
    <property type="entry name" value="RNA_pol_sigma-70_dom"/>
</dbReference>
<dbReference type="SUPFAM" id="SSF88946">
    <property type="entry name" value="Sigma2 domain of RNA polymerase sigma factors"/>
    <property type="match status" value="1"/>
</dbReference>
<keyword evidence="2" id="KW-0805">Transcription regulation</keyword>
<dbReference type="SUPFAM" id="SSF88659">
    <property type="entry name" value="Sigma3 and sigma4 domains of RNA polymerase sigma factors"/>
    <property type="match status" value="1"/>
</dbReference>
<evidence type="ECO:0000256" key="2">
    <source>
        <dbReference type="ARBA" id="ARBA00023015"/>
    </source>
</evidence>
<evidence type="ECO:0000256" key="3">
    <source>
        <dbReference type="ARBA" id="ARBA00023082"/>
    </source>
</evidence>
<evidence type="ECO:0000313" key="9">
    <source>
        <dbReference type="EMBL" id="GAA3156648.1"/>
    </source>
</evidence>
<keyword evidence="10" id="KW-1185">Reference proteome</keyword>
<evidence type="ECO:0000256" key="1">
    <source>
        <dbReference type="ARBA" id="ARBA00010641"/>
    </source>
</evidence>
<keyword evidence="4" id="KW-0238">DNA-binding</keyword>
<reference evidence="10" key="1">
    <citation type="journal article" date="2019" name="Int. J. Syst. Evol. Microbiol.">
        <title>The Global Catalogue of Microorganisms (GCM) 10K type strain sequencing project: providing services to taxonomists for standard genome sequencing and annotation.</title>
        <authorList>
            <consortium name="The Broad Institute Genomics Platform"/>
            <consortium name="The Broad Institute Genome Sequencing Center for Infectious Disease"/>
            <person name="Wu L."/>
            <person name="Ma J."/>
        </authorList>
    </citation>
    <scope>NUCLEOTIDE SEQUENCE [LARGE SCALE GENOMIC DNA]</scope>
    <source>
        <strain evidence="10">JCM 9373</strain>
    </source>
</reference>
<dbReference type="InterPro" id="IPR036388">
    <property type="entry name" value="WH-like_DNA-bd_sf"/>
</dbReference>
<evidence type="ECO:0000256" key="6">
    <source>
        <dbReference type="SAM" id="MobiDB-lite"/>
    </source>
</evidence>
<keyword evidence="3" id="KW-0731">Sigma factor</keyword>
<evidence type="ECO:0000256" key="5">
    <source>
        <dbReference type="ARBA" id="ARBA00023163"/>
    </source>
</evidence>
<feature type="region of interest" description="Disordered" evidence="6">
    <location>
        <begin position="358"/>
        <end position="508"/>
    </location>
</feature>
<dbReference type="Pfam" id="PF08281">
    <property type="entry name" value="Sigma70_r4_2"/>
    <property type="match status" value="1"/>
</dbReference>
<evidence type="ECO:0000256" key="4">
    <source>
        <dbReference type="ARBA" id="ARBA00023125"/>
    </source>
</evidence>
<evidence type="ECO:0000259" key="7">
    <source>
        <dbReference type="Pfam" id="PF04542"/>
    </source>
</evidence>
<keyword evidence="5" id="KW-0804">Transcription</keyword>
<dbReference type="InterPro" id="IPR007627">
    <property type="entry name" value="RNA_pol_sigma70_r2"/>
</dbReference>
<dbReference type="InterPro" id="IPR039425">
    <property type="entry name" value="RNA_pol_sigma-70-like"/>
</dbReference>
<gene>
    <name evidence="9" type="ORF">GCM10010466_54370</name>
</gene>
<feature type="compositionally biased region" description="Basic residues" evidence="6">
    <location>
        <begin position="294"/>
        <end position="307"/>
    </location>
</feature>
<sequence>MPGWPTVGRSDDQRIAEALRRADAQAPARLFDAYAERLYDYACSLAADADDAADAVHDALVVAYGCADRLRDAGRLRPWLYALVRARCAAGARGGRGAAPAPVGDGPDDEYGDPHRRELAVLVHEVLAELGGQEREVLELSLRHGLGSGEVGAVLGLSSRQAATRLGRARAHVENAAAAAVLARIGRAHCPDLSAMVDSWEGPLTPLLRRRLAAHIARCEVCSGLRDRHVAAGRLLDLVPVAFLPLSLRRRVVETCVNPGLAGARAPAVGAGGRFDRDGFPVAAGRGGTASPGPRRRRARRQGRRTGRPVPVIAAAVCVLAATGGVIALTGQGTGRGASERAGAAPEPEPALVVSAPAPARTAPPQDASEPETGPDAEDTGAPDAPEPPGPARSTPPAPVPSAARPAAPRPATGAGGRTATRAPAARTPGPPPNSLAHRTTWLRSDWHGCGADPADRPGRRALLVGDRLGRAGRAPPERAAQGRRRGGDPGGRGRSRGGRVRADRVPVGGRRLHLRRLLGGCGARGLRAGP</sequence>
<organism evidence="9 10">
    <name type="scientific">Planomonospora alba</name>
    <dbReference type="NCBI Taxonomy" id="161354"/>
    <lineage>
        <taxon>Bacteria</taxon>
        <taxon>Bacillati</taxon>
        <taxon>Actinomycetota</taxon>
        <taxon>Actinomycetes</taxon>
        <taxon>Streptosporangiales</taxon>
        <taxon>Streptosporangiaceae</taxon>
        <taxon>Planomonospora</taxon>
    </lineage>
</organism>